<keyword evidence="4" id="KW-0788">Thiol protease</keyword>
<dbReference type="Pfam" id="PF00877">
    <property type="entry name" value="NLPC_P60"/>
    <property type="match status" value="1"/>
</dbReference>
<feature type="chain" id="PRO_5047427382" evidence="5">
    <location>
        <begin position="23"/>
        <end position="166"/>
    </location>
</feature>
<evidence type="ECO:0000256" key="4">
    <source>
        <dbReference type="ARBA" id="ARBA00022807"/>
    </source>
</evidence>
<evidence type="ECO:0000256" key="2">
    <source>
        <dbReference type="ARBA" id="ARBA00022670"/>
    </source>
</evidence>
<comment type="similarity">
    <text evidence="1">Belongs to the peptidase C40 family.</text>
</comment>
<name>A0ABX7FJK2_BRECH</name>
<evidence type="ECO:0000256" key="3">
    <source>
        <dbReference type="ARBA" id="ARBA00022801"/>
    </source>
</evidence>
<dbReference type="Gene3D" id="3.90.1720.10">
    <property type="entry name" value="endopeptidase domain like (from Nostoc punctiforme)"/>
    <property type="match status" value="1"/>
</dbReference>
<keyword evidence="2" id="KW-0645">Protease</keyword>
<evidence type="ECO:0000256" key="1">
    <source>
        <dbReference type="ARBA" id="ARBA00007074"/>
    </source>
</evidence>
<organism evidence="7 8">
    <name type="scientific">Brevibacillus choshinensis</name>
    <dbReference type="NCBI Taxonomy" id="54911"/>
    <lineage>
        <taxon>Bacteria</taxon>
        <taxon>Bacillati</taxon>
        <taxon>Bacillota</taxon>
        <taxon>Bacilli</taxon>
        <taxon>Bacillales</taxon>
        <taxon>Paenibacillaceae</taxon>
        <taxon>Brevibacillus</taxon>
    </lineage>
</organism>
<evidence type="ECO:0000313" key="8">
    <source>
        <dbReference type="Proteomes" id="UP000596248"/>
    </source>
</evidence>
<dbReference type="PANTHER" id="PTHR47053:SF1">
    <property type="entry name" value="MUREIN DD-ENDOPEPTIDASE MEPH-RELATED"/>
    <property type="match status" value="1"/>
</dbReference>
<feature type="domain" description="NlpC/P60" evidence="6">
    <location>
        <begin position="38"/>
        <end position="166"/>
    </location>
</feature>
<dbReference type="InterPro" id="IPR038765">
    <property type="entry name" value="Papain-like_cys_pep_sf"/>
</dbReference>
<keyword evidence="5" id="KW-0732">Signal</keyword>
<evidence type="ECO:0000259" key="6">
    <source>
        <dbReference type="PROSITE" id="PS51935"/>
    </source>
</evidence>
<dbReference type="PANTHER" id="PTHR47053">
    <property type="entry name" value="MUREIN DD-ENDOPEPTIDASE MEPH-RELATED"/>
    <property type="match status" value="1"/>
</dbReference>
<dbReference type="RefSeq" id="WP_203353332.1">
    <property type="nucleotide sequence ID" value="NZ_CP069127.1"/>
</dbReference>
<dbReference type="InterPro" id="IPR051202">
    <property type="entry name" value="Peptidase_C40"/>
</dbReference>
<dbReference type="SUPFAM" id="SSF54001">
    <property type="entry name" value="Cysteine proteinases"/>
    <property type="match status" value="1"/>
</dbReference>
<evidence type="ECO:0000256" key="5">
    <source>
        <dbReference type="SAM" id="SignalP"/>
    </source>
</evidence>
<sequence>MKLHKGLIGVMMGLAIGFTAIAAPLPGEQNVAHAAWTQAKADKVISTGNKYLGTPYKFGASSSTTRVFDCSSFTQRVFKVAVGKSLPRTSRDQAKKGISVSKSNLKKGDLIFFKASKTTTNKRITHVAIYAGNNRILHTYGKPGVTYSAFKGTSWEKRFVSARRML</sequence>
<proteinExistence type="inferred from homology"/>
<gene>
    <name evidence="7" type="ORF">JNE38_22370</name>
</gene>
<dbReference type="InterPro" id="IPR000064">
    <property type="entry name" value="NLP_P60_dom"/>
</dbReference>
<feature type="signal peptide" evidence="5">
    <location>
        <begin position="1"/>
        <end position="22"/>
    </location>
</feature>
<accession>A0ABX7FJK2</accession>
<reference evidence="7 8" key="1">
    <citation type="submission" date="2021-01" db="EMBL/GenBank/DDBJ databases">
        <title>Identification of strong promoters based on the transcriptome of Brevibacillus choshinensis.</title>
        <authorList>
            <person name="Yao D."/>
            <person name="Zhang K."/>
            <person name="Wu J."/>
        </authorList>
    </citation>
    <scope>NUCLEOTIDE SEQUENCE [LARGE SCALE GENOMIC DNA]</scope>
    <source>
        <strain evidence="7 8">HPD31-SP3</strain>
    </source>
</reference>
<keyword evidence="3" id="KW-0378">Hydrolase</keyword>
<dbReference type="Proteomes" id="UP000596248">
    <property type="component" value="Chromosome"/>
</dbReference>
<evidence type="ECO:0000313" key="7">
    <source>
        <dbReference type="EMBL" id="QRG66266.1"/>
    </source>
</evidence>
<protein>
    <submittedName>
        <fullName evidence="7">C40 family peptidase</fullName>
    </submittedName>
</protein>
<dbReference type="PROSITE" id="PS51935">
    <property type="entry name" value="NLPC_P60"/>
    <property type="match status" value="1"/>
</dbReference>
<keyword evidence="8" id="KW-1185">Reference proteome</keyword>
<dbReference type="EMBL" id="CP069127">
    <property type="protein sequence ID" value="QRG66266.1"/>
    <property type="molecule type" value="Genomic_DNA"/>
</dbReference>